<evidence type="ECO:0000313" key="4">
    <source>
        <dbReference type="Proteomes" id="UP001608902"/>
    </source>
</evidence>
<evidence type="ECO:0000256" key="2">
    <source>
        <dbReference type="SAM" id="MobiDB-lite"/>
    </source>
</evidence>
<comment type="caution">
    <text evidence="3">The sequence shown here is derived from an EMBL/GenBank/DDBJ whole genome shotgun (WGS) entry which is preliminary data.</text>
</comment>
<feature type="region of interest" description="Disordered" evidence="2">
    <location>
        <begin position="50"/>
        <end position="76"/>
    </location>
</feature>
<gene>
    <name evidence="3" type="ORF">AB6A40_007285</name>
</gene>
<evidence type="ECO:0000256" key="1">
    <source>
        <dbReference type="ARBA" id="ARBA00034118"/>
    </source>
</evidence>
<dbReference type="EMBL" id="JBGFUD010005755">
    <property type="protein sequence ID" value="MFH4980576.1"/>
    <property type="molecule type" value="Genomic_DNA"/>
</dbReference>
<dbReference type="Pfam" id="PF10169">
    <property type="entry name" value="LLPH"/>
    <property type="match status" value="1"/>
</dbReference>
<sequence>MAKSIRSKIKRKMRAIRRVHLQDRALKKLNEVTKRLGTVQDIASVSNTTELMEEDKAEGPKLTTGKVIKKTTGHNPKWMSQRLAKKLKKCQKMLKKTRRKKAKARR</sequence>
<accession>A0ABD6ESZ0</accession>
<comment type="similarity">
    <text evidence="1">Belongs to the learning-associated protein family.</text>
</comment>
<evidence type="ECO:0000313" key="3">
    <source>
        <dbReference type="EMBL" id="MFH4980576.1"/>
    </source>
</evidence>
<keyword evidence="4" id="KW-1185">Reference proteome</keyword>
<name>A0ABD6ESZ0_9BILA</name>
<dbReference type="InterPro" id="IPR018784">
    <property type="entry name" value="LLPH-like"/>
</dbReference>
<dbReference type="Proteomes" id="UP001608902">
    <property type="component" value="Unassembled WGS sequence"/>
</dbReference>
<proteinExistence type="inferred from homology"/>
<protein>
    <submittedName>
        <fullName evidence="3">Uncharacterized protein</fullName>
    </submittedName>
</protein>
<reference evidence="3 4" key="1">
    <citation type="submission" date="2024-08" db="EMBL/GenBank/DDBJ databases">
        <title>Gnathostoma spinigerum genome.</title>
        <authorList>
            <person name="Gonzalez-Bertolin B."/>
            <person name="Monzon S."/>
            <person name="Zaballos A."/>
            <person name="Jimenez P."/>
            <person name="Dekumyoy P."/>
            <person name="Varona S."/>
            <person name="Cuesta I."/>
            <person name="Sumanam S."/>
            <person name="Adisakwattana P."/>
            <person name="Gasser R.B."/>
            <person name="Hernandez-Gonzalez A."/>
            <person name="Young N.D."/>
            <person name="Perteguer M.J."/>
        </authorList>
    </citation>
    <scope>NUCLEOTIDE SEQUENCE [LARGE SCALE GENOMIC DNA]</scope>
    <source>
        <strain evidence="3">AL3</strain>
        <tissue evidence="3">Liver</tissue>
    </source>
</reference>
<organism evidence="3 4">
    <name type="scientific">Gnathostoma spinigerum</name>
    <dbReference type="NCBI Taxonomy" id="75299"/>
    <lineage>
        <taxon>Eukaryota</taxon>
        <taxon>Metazoa</taxon>
        <taxon>Ecdysozoa</taxon>
        <taxon>Nematoda</taxon>
        <taxon>Chromadorea</taxon>
        <taxon>Rhabditida</taxon>
        <taxon>Spirurina</taxon>
        <taxon>Gnathostomatomorpha</taxon>
        <taxon>Gnathostomatoidea</taxon>
        <taxon>Gnathostomatidae</taxon>
        <taxon>Gnathostoma</taxon>
    </lineage>
</organism>
<dbReference type="AlphaFoldDB" id="A0ABD6ESZ0"/>